<name>A0ACB7ZAZ4_9ERIC</name>
<evidence type="ECO:0000313" key="2">
    <source>
        <dbReference type="Proteomes" id="UP000828048"/>
    </source>
</evidence>
<accession>A0ACB7ZAZ4</accession>
<gene>
    <name evidence="1" type="ORF">Vadar_009396</name>
</gene>
<reference evidence="1 2" key="1">
    <citation type="journal article" date="2021" name="Hortic Res">
        <title>High-quality reference genome and annotation aids understanding of berry development for evergreen blueberry (Vaccinium darrowii).</title>
        <authorList>
            <person name="Yu J."/>
            <person name="Hulse-Kemp A.M."/>
            <person name="Babiker E."/>
            <person name="Staton M."/>
        </authorList>
    </citation>
    <scope>NUCLEOTIDE SEQUENCE [LARGE SCALE GENOMIC DNA]</scope>
    <source>
        <strain evidence="2">cv. NJ 8807/NJ 8810</strain>
        <tissue evidence="1">Young leaf</tissue>
    </source>
</reference>
<protein>
    <submittedName>
        <fullName evidence="1">Uncharacterized protein</fullName>
    </submittedName>
</protein>
<evidence type="ECO:0000313" key="1">
    <source>
        <dbReference type="EMBL" id="KAH7862777.1"/>
    </source>
</evidence>
<dbReference type="EMBL" id="CM037162">
    <property type="protein sequence ID" value="KAH7862777.1"/>
    <property type="molecule type" value="Genomic_DNA"/>
</dbReference>
<proteinExistence type="predicted"/>
<dbReference type="Proteomes" id="UP000828048">
    <property type="component" value="Chromosome 12"/>
</dbReference>
<comment type="caution">
    <text evidence="1">The sequence shown here is derived from an EMBL/GenBank/DDBJ whole genome shotgun (WGS) entry which is preliminary data.</text>
</comment>
<sequence>MWLQKSRVNWHLKGDNNTKFFHVMASSSINSIIVGENTVEDPEEVKLAVHNHFKSLYVEEVKFRPVCSYRRGNTIDSRLGSDLTAEFIEEEILPGVAAALAPTTTTTTT</sequence>
<keyword evidence="2" id="KW-1185">Reference proteome</keyword>
<organism evidence="1 2">
    <name type="scientific">Vaccinium darrowii</name>
    <dbReference type="NCBI Taxonomy" id="229202"/>
    <lineage>
        <taxon>Eukaryota</taxon>
        <taxon>Viridiplantae</taxon>
        <taxon>Streptophyta</taxon>
        <taxon>Embryophyta</taxon>
        <taxon>Tracheophyta</taxon>
        <taxon>Spermatophyta</taxon>
        <taxon>Magnoliopsida</taxon>
        <taxon>eudicotyledons</taxon>
        <taxon>Gunneridae</taxon>
        <taxon>Pentapetalae</taxon>
        <taxon>asterids</taxon>
        <taxon>Ericales</taxon>
        <taxon>Ericaceae</taxon>
        <taxon>Vaccinioideae</taxon>
        <taxon>Vaccinieae</taxon>
        <taxon>Vaccinium</taxon>
    </lineage>
</organism>